<reference evidence="1" key="1">
    <citation type="journal article" date="2020" name="Nature">
        <title>Giant virus diversity and host interactions through global metagenomics.</title>
        <authorList>
            <person name="Schulz F."/>
            <person name="Roux S."/>
            <person name="Paez-Espino D."/>
            <person name="Jungbluth S."/>
            <person name="Walsh D.A."/>
            <person name="Denef V.J."/>
            <person name="McMahon K.D."/>
            <person name="Konstantinidis K.T."/>
            <person name="Eloe-Fadrosh E.A."/>
            <person name="Kyrpides N.C."/>
            <person name="Woyke T."/>
        </authorList>
    </citation>
    <scope>NUCLEOTIDE SEQUENCE</scope>
    <source>
        <strain evidence="1">GVMAG-M-3300023184-71</strain>
    </source>
</reference>
<protein>
    <recommendedName>
        <fullName evidence="2">Glycosyl transferase family 1 domain-containing protein</fullName>
    </recommendedName>
</protein>
<evidence type="ECO:0008006" key="2">
    <source>
        <dbReference type="Google" id="ProtNLM"/>
    </source>
</evidence>
<dbReference type="AlphaFoldDB" id="A0A6C0ICC7"/>
<sequence length="340" mass="39352">MKRIAFFVRHFTERGTENAIFNYAVYNETILGNHSIIVCFKETTQQSLGWPATRISYPKFQHRFEIVEIDAFDNMPEIIDTYHLDFFYTLTHGEYETLYRFECPEIWTGKTTGKRCKTIKHCVFNTNAKQGDFYVSISHCLNVLYNTNVPVIPHIVAPDDGAQSLTLRSNLGIPEDAIVLGRHGGEETFDIPFVHRAIKNFLMDGPTNVYFLLMNTHVFVDHPRVLYLPPTTDSERKTMFIHSCDAMIHARQQGETFGLAVAEFSIRNKPVLTYAGSREREHLDILGERAILYWDEADLTHILSNIHDLVRSRDRDWNAYQKFSPESVMMMFDSMIFSAT</sequence>
<organism evidence="1">
    <name type="scientific">viral metagenome</name>
    <dbReference type="NCBI Taxonomy" id="1070528"/>
    <lineage>
        <taxon>unclassified sequences</taxon>
        <taxon>metagenomes</taxon>
        <taxon>organismal metagenomes</taxon>
    </lineage>
</organism>
<accession>A0A6C0ICC7</accession>
<dbReference type="SUPFAM" id="SSF53756">
    <property type="entry name" value="UDP-Glycosyltransferase/glycogen phosphorylase"/>
    <property type="match status" value="1"/>
</dbReference>
<evidence type="ECO:0000313" key="1">
    <source>
        <dbReference type="EMBL" id="QHT90708.1"/>
    </source>
</evidence>
<dbReference type="EMBL" id="MN740156">
    <property type="protein sequence ID" value="QHT90708.1"/>
    <property type="molecule type" value="Genomic_DNA"/>
</dbReference>
<proteinExistence type="predicted"/>
<name>A0A6C0ICC7_9ZZZZ</name>